<organism evidence="1 2">
    <name type="scientific">Sedimentibacter acidaminivorans</name>
    <dbReference type="NCBI Taxonomy" id="913099"/>
    <lineage>
        <taxon>Bacteria</taxon>
        <taxon>Bacillati</taxon>
        <taxon>Bacillota</taxon>
        <taxon>Tissierellia</taxon>
        <taxon>Sedimentibacter</taxon>
    </lineage>
</organism>
<evidence type="ECO:0000313" key="1">
    <source>
        <dbReference type="EMBL" id="MBP1926691.1"/>
    </source>
</evidence>
<dbReference type="RefSeq" id="WP_209512423.1">
    <property type="nucleotide sequence ID" value="NZ_JAGGKS010000008.1"/>
</dbReference>
<dbReference type="Proteomes" id="UP001519342">
    <property type="component" value="Unassembled WGS sequence"/>
</dbReference>
<keyword evidence="2" id="KW-1185">Reference proteome</keyword>
<accession>A0ABS4GG66</accession>
<dbReference type="EMBL" id="JAGGKS010000008">
    <property type="protein sequence ID" value="MBP1926691.1"/>
    <property type="molecule type" value="Genomic_DNA"/>
</dbReference>
<reference evidence="1 2" key="1">
    <citation type="submission" date="2021-03" db="EMBL/GenBank/DDBJ databases">
        <title>Genomic Encyclopedia of Type Strains, Phase IV (KMG-IV): sequencing the most valuable type-strain genomes for metagenomic binning, comparative biology and taxonomic classification.</title>
        <authorList>
            <person name="Goeker M."/>
        </authorList>
    </citation>
    <scope>NUCLEOTIDE SEQUENCE [LARGE SCALE GENOMIC DNA]</scope>
    <source>
        <strain evidence="1 2">DSM 24004</strain>
    </source>
</reference>
<proteinExistence type="predicted"/>
<name>A0ABS4GG66_9FIRM</name>
<comment type="caution">
    <text evidence="1">The sequence shown here is derived from an EMBL/GenBank/DDBJ whole genome shotgun (WGS) entry which is preliminary data.</text>
</comment>
<protein>
    <submittedName>
        <fullName evidence="1">Uncharacterized protein</fullName>
    </submittedName>
</protein>
<evidence type="ECO:0000313" key="2">
    <source>
        <dbReference type="Proteomes" id="UP001519342"/>
    </source>
</evidence>
<sequence>MYFDDKDFLQKVRFQKILWAMGYWSRIEIPIVIYEDDNKNKKLQKHYLTDIDVYGEIIQPDFSFTKSIGDCKSGKNVKVFERLFWVSGVKEYLNAEHAYLVKKSISSKAKIFMPKVDVKGVDDQSLAEMESIFHSMQLVLFSNNYYKARIEMINQLSDEYKKIYDYMNTRYWFTDLNVSMKVLMTMLKKRSFYNSFTKNNKVHSFLLLEICIMLSRTLMDCCRYIMSRDLTNVEKSVMEYMHGGIDGYNNKMQMVREISIPIKEIFGTEEVANKILVKPDYYDELLKIIITLLGESSHTKDVIRYLELMQHEILLETTIDYTQITGLQYSSVGHKIAKDIVAFYLKTNKIDNHFFDDIFLK</sequence>
<gene>
    <name evidence="1" type="ORF">J2Z76_002561</name>
</gene>